<dbReference type="Proteomes" id="UP000199163">
    <property type="component" value="Unassembled WGS sequence"/>
</dbReference>
<dbReference type="AlphaFoldDB" id="A0A1G8H2E2"/>
<evidence type="ECO:0000313" key="2">
    <source>
        <dbReference type="Proteomes" id="UP000199163"/>
    </source>
</evidence>
<accession>A0A1G8H2E2</accession>
<name>A0A1G8H2E2_9BACI</name>
<reference evidence="1 2" key="1">
    <citation type="submission" date="2016-10" db="EMBL/GenBank/DDBJ databases">
        <authorList>
            <person name="de Groot N.N."/>
        </authorList>
    </citation>
    <scope>NUCLEOTIDE SEQUENCE [LARGE SCALE GENOMIC DNA]</scope>
    <source>
        <strain evidence="1 2">DSM 21632</strain>
    </source>
</reference>
<protein>
    <submittedName>
        <fullName evidence="1">Competence protein ComZ</fullName>
    </submittedName>
</protein>
<dbReference type="Pfam" id="PF10815">
    <property type="entry name" value="ComZ"/>
    <property type="match status" value="1"/>
</dbReference>
<dbReference type="EMBL" id="FNDK01000018">
    <property type="protein sequence ID" value="SDI00825.1"/>
    <property type="molecule type" value="Genomic_DNA"/>
</dbReference>
<proteinExistence type="predicted"/>
<dbReference type="STRING" id="568899.SAMN05192534_11823"/>
<sequence length="61" mass="7161">MDQERKMKFMQVAMQHLPEAKTLLDKKGIELDMEDMQPAIELLTKVMEEAYNIGYEDAKNE</sequence>
<keyword evidence="2" id="KW-1185">Reference proteome</keyword>
<organism evidence="1 2">
    <name type="scientific">Alteribacillus persepolensis</name>
    <dbReference type="NCBI Taxonomy" id="568899"/>
    <lineage>
        <taxon>Bacteria</taxon>
        <taxon>Bacillati</taxon>
        <taxon>Bacillota</taxon>
        <taxon>Bacilli</taxon>
        <taxon>Bacillales</taxon>
        <taxon>Bacillaceae</taxon>
        <taxon>Alteribacillus</taxon>
    </lineage>
</organism>
<evidence type="ECO:0000313" key="1">
    <source>
        <dbReference type="EMBL" id="SDI00825.1"/>
    </source>
</evidence>
<gene>
    <name evidence="1" type="ORF">SAMN05192534_11823</name>
</gene>
<dbReference type="InterPro" id="IPR024558">
    <property type="entry name" value="ComZ"/>
</dbReference>